<sequence length="202" mass="22585">MKKVNVLRRILPIAVLALLSTGAFGKGKIFISSYLKTDYAVITARFDVADNYRVKIFNKSGEELYASSRINGAESFQKLFDLKSLADGEYTIELTSKKEKSSEKFTIENHSLVKVNGASDDSDMLKAFFRVANDKLYVSHMNFDEAALNITIGDRFGTEIYNSSLPTESTYSGMFDLTNLPSGAYMVSLTSGNKEYSYEFNK</sequence>
<evidence type="ECO:0000313" key="2">
    <source>
        <dbReference type="Proteomes" id="UP000679220"/>
    </source>
</evidence>
<gene>
    <name evidence="1" type="ORF">KDU71_05690</name>
</gene>
<dbReference type="Proteomes" id="UP000679220">
    <property type="component" value="Unassembled WGS sequence"/>
</dbReference>
<dbReference type="AlphaFoldDB" id="A0A941F2A1"/>
<accession>A0A941F2A1</accession>
<reference evidence="1" key="2">
    <citation type="submission" date="2021-04" db="EMBL/GenBank/DDBJ databases">
        <authorList>
            <person name="Zhang T."/>
            <person name="Zhang Y."/>
            <person name="Lu D."/>
            <person name="Zuo D."/>
            <person name="Du Z."/>
        </authorList>
    </citation>
    <scope>NUCLEOTIDE SEQUENCE</scope>
    <source>
        <strain evidence="1">JR1</strain>
    </source>
</reference>
<dbReference type="RefSeq" id="WP_212188948.1">
    <property type="nucleotide sequence ID" value="NZ_JAGTAR010000006.1"/>
</dbReference>
<evidence type="ECO:0008006" key="3">
    <source>
        <dbReference type="Google" id="ProtNLM"/>
    </source>
</evidence>
<reference evidence="1" key="1">
    <citation type="journal article" date="2018" name="Int. J. Syst. Evol. Microbiol.">
        <title>Carboxylicivirga sediminis sp. nov., isolated from coastal sediment.</title>
        <authorList>
            <person name="Wang F.Q."/>
            <person name="Ren L.H."/>
            <person name="Zou R.J."/>
            <person name="Sun Y.Z."/>
            <person name="Liu X.J."/>
            <person name="Jiang F."/>
            <person name="Liu L.J."/>
        </authorList>
    </citation>
    <scope>NUCLEOTIDE SEQUENCE</scope>
    <source>
        <strain evidence="1">JR1</strain>
    </source>
</reference>
<protein>
    <recommendedName>
        <fullName evidence="3">Por secretion system C-terminal sorting domain-containing protein</fullName>
    </recommendedName>
</protein>
<keyword evidence="2" id="KW-1185">Reference proteome</keyword>
<dbReference type="EMBL" id="JAGTAR010000006">
    <property type="protein sequence ID" value="MBR8535042.1"/>
    <property type="molecule type" value="Genomic_DNA"/>
</dbReference>
<comment type="caution">
    <text evidence="1">The sequence shown here is derived from an EMBL/GenBank/DDBJ whole genome shotgun (WGS) entry which is preliminary data.</text>
</comment>
<organism evidence="1 2">
    <name type="scientific">Carboxylicivirga sediminis</name>
    <dbReference type="NCBI Taxonomy" id="2006564"/>
    <lineage>
        <taxon>Bacteria</taxon>
        <taxon>Pseudomonadati</taxon>
        <taxon>Bacteroidota</taxon>
        <taxon>Bacteroidia</taxon>
        <taxon>Marinilabiliales</taxon>
        <taxon>Marinilabiliaceae</taxon>
        <taxon>Carboxylicivirga</taxon>
    </lineage>
</organism>
<dbReference type="Gene3D" id="2.60.40.3080">
    <property type="match status" value="1"/>
</dbReference>
<name>A0A941F2A1_9BACT</name>
<evidence type="ECO:0000313" key="1">
    <source>
        <dbReference type="EMBL" id="MBR8535042.1"/>
    </source>
</evidence>
<proteinExistence type="predicted"/>